<evidence type="ECO:0000313" key="4">
    <source>
        <dbReference type="EMBL" id="OPX43377.1"/>
    </source>
</evidence>
<dbReference type="Pfam" id="PF00148">
    <property type="entry name" value="Oxidored_nitro"/>
    <property type="match status" value="2"/>
</dbReference>
<reference evidence="4 5" key="1">
    <citation type="submission" date="2017-03" db="EMBL/GenBank/DDBJ databases">
        <title>Genome sequence of Clostridium hungatei DSM 14427.</title>
        <authorList>
            <person name="Poehlein A."/>
            <person name="Daniel R."/>
        </authorList>
    </citation>
    <scope>NUCLEOTIDE SEQUENCE [LARGE SCALE GENOMIC DNA]</scope>
    <source>
        <strain evidence="4 5">DSM 14427</strain>
    </source>
</reference>
<dbReference type="PANTHER" id="PTHR42956:SF1">
    <property type="entry name" value="NITROGENASE IRON-MOLYBDENUM COFACTOR BIOSYNTHESIS PROTEIN NIFE"/>
    <property type="match status" value="1"/>
</dbReference>
<keyword evidence="4" id="KW-0560">Oxidoreductase</keyword>
<evidence type="ECO:0000256" key="2">
    <source>
        <dbReference type="RuleBase" id="RU004021"/>
    </source>
</evidence>
<dbReference type="Proteomes" id="UP000191554">
    <property type="component" value="Unassembled WGS sequence"/>
</dbReference>
<comment type="caution">
    <text evidence="4">The sequence shown here is derived from an EMBL/GenBank/DDBJ whole genome shotgun (WGS) entry which is preliminary data.</text>
</comment>
<protein>
    <submittedName>
        <fullName evidence="4">Nitrogenase molybdenum-iron protein alpha chain</fullName>
        <ecNumber evidence="4">1.18.6.1</ecNumber>
    </submittedName>
</protein>
<dbReference type="RefSeq" id="WP_080065178.1">
    <property type="nucleotide sequence ID" value="NZ_MZGX01000018.1"/>
</dbReference>
<name>A0A1V4SJE9_RUMHU</name>
<feature type="domain" description="Nitrogenase/oxidoreductase component 1" evidence="3">
    <location>
        <begin position="31"/>
        <end position="145"/>
    </location>
</feature>
<dbReference type="GO" id="GO:0016163">
    <property type="term" value="F:nitrogenase activity"/>
    <property type="evidence" value="ECO:0007669"/>
    <property type="project" value="UniProtKB-EC"/>
</dbReference>
<dbReference type="InterPro" id="IPR049939">
    <property type="entry name" value="NifE-like"/>
</dbReference>
<dbReference type="SUPFAM" id="SSF53807">
    <property type="entry name" value="Helical backbone' metal receptor"/>
    <property type="match status" value="1"/>
</dbReference>
<dbReference type="OrthoDB" id="9767044at2"/>
<gene>
    <name evidence="4" type="primary">nifD_2</name>
    <name evidence="4" type="ORF">CLHUN_27220</name>
</gene>
<dbReference type="STRING" id="48256.CLHUN_27220"/>
<dbReference type="PROSITE" id="PS00699">
    <property type="entry name" value="NITROGENASE_1_1"/>
    <property type="match status" value="1"/>
</dbReference>
<dbReference type="PANTHER" id="PTHR42956">
    <property type="entry name" value="NITROGENASE IRON-MOLYBDENUM COFACTOR BIOSYNTHESIS PROTEIN NIFE"/>
    <property type="match status" value="1"/>
</dbReference>
<sequence length="504" mass="56996">MDDNLREYYKALYFTDFNSSPHDYGYSGKLSGAMYAIGEIKDAVPIIHGSAGCGFHYKYVCRRGYLPAYNAQCTELEEEDIIFGGEEKLRAAIIKTVEKYSPSMIAVIPATSVDMTYAEVDSVIKSLSNTMSCKIIAVNSEKFSHVDKRNRGRAIEDSIKNWDGSCRKNTFEFSKGCGFSEAMTAIVENLMTGQEPREKSVNICGFAWGAGGSAIVDGMARELKALDIEVNAFIPNCTTQELITAPRAALNIVTRRIPWARRMKELYGTEYFQAGTFENYRGISGIERLYLEISLALGIGKPASQSLVNRKNQIYRELGEVREYFDKFTFALVSSDYRGLPYYIEEYEREYGIRLKYVCVRMKEEDMVFDGISKETKELLMKNIRLALLNSGSKAQLLQETTEEELLAVSGAVDFVLGDQIPDFPVHAHKFLRGTGKVIPMDMAGYGNMIKGFASIIRKKSGPDWQNRDEAFCLPEYYSGVENLNLKGSRKMWEELWLQRRYGT</sequence>
<dbReference type="Gene3D" id="3.40.50.1980">
    <property type="entry name" value="Nitrogenase molybdenum iron protein domain"/>
    <property type="match status" value="2"/>
</dbReference>
<dbReference type="InterPro" id="IPR000510">
    <property type="entry name" value="Nase/OxRdtase_comp1"/>
</dbReference>
<feature type="domain" description="Nitrogenase/oxidoreductase component 1" evidence="3">
    <location>
        <begin position="170"/>
        <end position="378"/>
    </location>
</feature>
<organism evidence="4 5">
    <name type="scientific">Ruminiclostridium hungatei</name>
    <name type="common">Clostridium hungatei</name>
    <dbReference type="NCBI Taxonomy" id="48256"/>
    <lineage>
        <taxon>Bacteria</taxon>
        <taxon>Bacillati</taxon>
        <taxon>Bacillota</taxon>
        <taxon>Clostridia</taxon>
        <taxon>Eubacteriales</taxon>
        <taxon>Oscillospiraceae</taxon>
        <taxon>Ruminiclostridium</taxon>
    </lineage>
</organism>
<proteinExistence type="inferred from homology"/>
<evidence type="ECO:0000259" key="3">
    <source>
        <dbReference type="Pfam" id="PF00148"/>
    </source>
</evidence>
<evidence type="ECO:0000313" key="5">
    <source>
        <dbReference type="Proteomes" id="UP000191554"/>
    </source>
</evidence>
<accession>A0A1V4SJE9</accession>
<dbReference type="EC" id="1.18.6.1" evidence="4"/>
<evidence type="ECO:0000256" key="1">
    <source>
        <dbReference type="ARBA" id="ARBA00023231"/>
    </source>
</evidence>
<keyword evidence="5" id="KW-1185">Reference proteome</keyword>
<dbReference type="InterPro" id="IPR000318">
    <property type="entry name" value="Nase_comp1_CS"/>
</dbReference>
<keyword evidence="1 2" id="KW-0535">Nitrogen fixation</keyword>
<dbReference type="EMBL" id="MZGX01000018">
    <property type="protein sequence ID" value="OPX43377.1"/>
    <property type="molecule type" value="Genomic_DNA"/>
</dbReference>
<comment type="similarity">
    <text evidence="2">Belongs to the NifD/NifK/NifE/NifN family.</text>
</comment>
<dbReference type="AlphaFoldDB" id="A0A1V4SJE9"/>